<evidence type="ECO:0000256" key="2">
    <source>
        <dbReference type="SAM" id="SignalP"/>
    </source>
</evidence>
<evidence type="ECO:0000256" key="1">
    <source>
        <dbReference type="SAM" id="MobiDB-lite"/>
    </source>
</evidence>
<organism evidence="3 4">
    <name type="scientific">Streptomyces uncialis</name>
    <dbReference type="NCBI Taxonomy" id="1048205"/>
    <lineage>
        <taxon>Bacteria</taxon>
        <taxon>Bacillati</taxon>
        <taxon>Actinomycetota</taxon>
        <taxon>Actinomycetes</taxon>
        <taxon>Kitasatosporales</taxon>
        <taxon>Streptomycetaceae</taxon>
        <taxon>Streptomyces</taxon>
    </lineage>
</organism>
<dbReference type="Proteomes" id="UP000186455">
    <property type="component" value="Unassembled WGS sequence"/>
</dbReference>
<dbReference type="EMBL" id="LFBV01000008">
    <property type="protein sequence ID" value="OKH91762.1"/>
    <property type="molecule type" value="Genomic_DNA"/>
</dbReference>
<feature type="signal peptide" evidence="2">
    <location>
        <begin position="1"/>
        <end position="22"/>
    </location>
</feature>
<evidence type="ECO:0008006" key="5">
    <source>
        <dbReference type="Google" id="ProtNLM"/>
    </source>
</evidence>
<protein>
    <recommendedName>
        <fullName evidence="5">Secreted protein</fullName>
    </recommendedName>
</protein>
<reference evidence="3 4" key="1">
    <citation type="submission" date="2015-06" db="EMBL/GenBank/DDBJ databases">
        <title>Cloning and characterization of the uncialamcin biosynthetic gene cluster.</title>
        <authorList>
            <person name="Yan X."/>
            <person name="Huang T."/>
            <person name="Ge H."/>
            <person name="Shen B."/>
        </authorList>
    </citation>
    <scope>NUCLEOTIDE SEQUENCE [LARGE SCALE GENOMIC DNA]</scope>
    <source>
        <strain evidence="3 4">DCA2648</strain>
    </source>
</reference>
<evidence type="ECO:0000313" key="4">
    <source>
        <dbReference type="Proteomes" id="UP000186455"/>
    </source>
</evidence>
<keyword evidence="4" id="KW-1185">Reference proteome</keyword>
<gene>
    <name evidence="3" type="ORF">AB852_26145</name>
</gene>
<feature type="region of interest" description="Disordered" evidence="1">
    <location>
        <begin position="40"/>
        <end position="120"/>
    </location>
</feature>
<proteinExistence type="predicted"/>
<keyword evidence="2" id="KW-0732">Signal</keyword>
<dbReference type="AlphaFoldDB" id="A0A1Q4V1K3"/>
<dbReference type="InterPro" id="IPR043777">
    <property type="entry name" value="DUF5719"/>
</dbReference>
<sequence>MNRPTLSLIAVTAALAAVTGLAMVSAPDEPDAGRETAATRLPVERSSALCPAPSNSELADTTYTSYTPRSTGTPGSGSARLSPAAKESTGSGKAEPVDAKPVLTPKKPGTPVTGEDSGAGTPAWIGAARGDLAPGWTLQQTTTVAAGSGRGVLGVLCSGPDTDFWLPGASTAKNRTDYIHLTNPDDSAAVVDIELYGEDGALESSLGEDIQVQPRASVPVLLSTLTDRPQPDLTAHVTVRSGRVAAALQATDTARGADWLPPAADPAASLVLPGIPKDVTEARLIAFAPGDDADLSVRLASPTGPITPVGNETLHVKAGMTAAVDLGDITKGEAGSLLLTPTRGSSPVVAALQVVRGKGADRETAYIPATPAIGDRATVPDNRAEGTSLSLVAPGASAKVRVTASAGSEGGTPATKTYTVRKGATLLVEPPAPKGLKGSYALTVETLSGGPVHAARTLEIPDDGIPMFTVQTFSDDRGTVSVPKTEEDLSVLQE</sequence>
<comment type="caution">
    <text evidence="3">The sequence shown here is derived from an EMBL/GenBank/DDBJ whole genome shotgun (WGS) entry which is preliminary data.</text>
</comment>
<name>A0A1Q4V1K3_9ACTN</name>
<dbReference type="Pfam" id="PF18986">
    <property type="entry name" value="DUF5719"/>
    <property type="match status" value="1"/>
</dbReference>
<feature type="chain" id="PRO_5038523008" description="Secreted protein" evidence="2">
    <location>
        <begin position="23"/>
        <end position="494"/>
    </location>
</feature>
<dbReference type="RefSeq" id="WP_073792755.1">
    <property type="nucleotide sequence ID" value="NZ_LFBV01000008.1"/>
</dbReference>
<feature type="compositionally biased region" description="Polar residues" evidence="1">
    <location>
        <begin position="53"/>
        <end position="73"/>
    </location>
</feature>
<evidence type="ECO:0000313" key="3">
    <source>
        <dbReference type="EMBL" id="OKH91762.1"/>
    </source>
</evidence>
<dbReference type="STRING" id="1048205.AB852_26145"/>
<accession>A0A1Q4V1K3</accession>